<dbReference type="PROSITE" id="PS50013">
    <property type="entry name" value="CHROMO_2"/>
    <property type="match status" value="1"/>
</dbReference>
<dbReference type="SMART" id="SM00298">
    <property type="entry name" value="CHROMO"/>
    <property type="match status" value="1"/>
</dbReference>
<dbReference type="InterPro" id="IPR016197">
    <property type="entry name" value="Chromo-like_dom_sf"/>
</dbReference>
<feature type="compositionally biased region" description="Basic and acidic residues" evidence="2">
    <location>
        <begin position="187"/>
        <end position="196"/>
    </location>
</feature>
<dbReference type="SUPFAM" id="SSF54160">
    <property type="entry name" value="Chromo domain-like"/>
    <property type="match status" value="1"/>
</dbReference>
<sequence>MHTAWVHAKENMAKAQEEMSKHANRRQRAIDWDVGDRVYLSTKNLKNSRPSRKLGQQWVGPYTVVERIGHAFRLELPSGSQIHNVFSPDVLMKDPNNPLPGQDPPEPSSEVIDGVEEWEVEKILAVRVHRKQLQYRVSWVGYDLDPEWYPASNFMNSPQKLREFHTEYPDLPGPPHELLGGVTAGETGKKQNYDHGKTKRKKQSHCCLRL</sequence>
<dbReference type="InParanoid" id="L8G8E2"/>
<feature type="domain" description="Chromo" evidence="3">
    <location>
        <begin position="118"/>
        <end position="176"/>
    </location>
</feature>
<dbReference type="EMBL" id="GL573786">
    <property type="protein sequence ID" value="ELR09109.1"/>
    <property type="molecule type" value="Genomic_DNA"/>
</dbReference>
<dbReference type="GO" id="GO:0006338">
    <property type="term" value="P:chromatin remodeling"/>
    <property type="evidence" value="ECO:0007669"/>
    <property type="project" value="UniProtKB-ARBA"/>
</dbReference>
<gene>
    <name evidence="4" type="ORF">GMDG_08675</name>
</gene>
<dbReference type="VEuPathDB" id="FungiDB:GMDG_08675"/>
<dbReference type="Pfam" id="PF00385">
    <property type="entry name" value="Chromo"/>
    <property type="match status" value="1"/>
</dbReference>
<dbReference type="HOGENOM" id="CLU_000384_6_3_1"/>
<keyword evidence="5" id="KW-1185">Reference proteome</keyword>
<dbReference type="InterPro" id="IPR023780">
    <property type="entry name" value="Chromo_domain"/>
</dbReference>
<evidence type="ECO:0000256" key="2">
    <source>
        <dbReference type="SAM" id="MobiDB-lite"/>
    </source>
</evidence>
<dbReference type="InterPro" id="IPR000953">
    <property type="entry name" value="Chromo/chromo_shadow_dom"/>
</dbReference>
<dbReference type="Pfam" id="PF24626">
    <property type="entry name" value="SH3_Tf2-1"/>
    <property type="match status" value="1"/>
</dbReference>
<dbReference type="STRING" id="658429.L8G8E2"/>
<dbReference type="CDD" id="cd00024">
    <property type="entry name" value="CD_CSD"/>
    <property type="match status" value="1"/>
</dbReference>
<protein>
    <recommendedName>
        <fullName evidence="3">Chromo domain-containing protein</fullName>
    </recommendedName>
</protein>
<evidence type="ECO:0000313" key="5">
    <source>
        <dbReference type="Proteomes" id="UP000011064"/>
    </source>
</evidence>
<accession>L8G8E2</accession>
<reference evidence="5" key="1">
    <citation type="submission" date="2010-09" db="EMBL/GenBank/DDBJ databases">
        <title>The genome sequence of Geomyces destructans 20631-21.</title>
        <authorList>
            <consortium name="The Broad Institute Genome Sequencing Platform"/>
            <person name="Cuomo C.A."/>
            <person name="Blehert D.S."/>
            <person name="Lorch J.M."/>
            <person name="Young S.K."/>
            <person name="Zeng Q."/>
            <person name="Gargeya S."/>
            <person name="Fitzgerald M."/>
            <person name="Haas B."/>
            <person name="Abouelleil A."/>
            <person name="Alvarado L."/>
            <person name="Arachchi H.M."/>
            <person name="Berlin A."/>
            <person name="Brown A."/>
            <person name="Chapman S.B."/>
            <person name="Chen Z."/>
            <person name="Dunbar C."/>
            <person name="Freedman E."/>
            <person name="Gearin G."/>
            <person name="Gellesch M."/>
            <person name="Goldberg J."/>
            <person name="Griggs A."/>
            <person name="Gujja S."/>
            <person name="Heiman D."/>
            <person name="Howarth C."/>
            <person name="Larson L."/>
            <person name="Lui A."/>
            <person name="MacDonald P.J.P."/>
            <person name="Montmayeur A."/>
            <person name="Murphy C."/>
            <person name="Neiman D."/>
            <person name="Pearson M."/>
            <person name="Priest M."/>
            <person name="Roberts A."/>
            <person name="Saif S."/>
            <person name="Shea T."/>
            <person name="Shenoy N."/>
            <person name="Sisk P."/>
            <person name="Stolte C."/>
            <person name="Sykes S."/>
            <person name="Wortman J."/>
            <person name="Nusbaum C."/>
            <person name="Birren B."/>
        </authorList>
    </citation>
    <scope>NUCLEOTIDE SEQUENCE [LARGE SCALE GENOMIC DNA]</scope>
    <source>
        <strain evidence="5">ATCC MYA-4855 / 20631-21</strain>
    </source>
</reference>
<dbReference type="AlphaFoldDB" id="L8G8E2"/>
<proteinExistence type="predicted"/>
<evidence type="ECO:0000259" key="3">
    <source>
        <dbReference type="PROSITE" id="PS50013"/>
    </source>
</evidence>
<organism evidence="4 5">
    <name type="scientific">Pseudogymnoascus destructans (strain ATCC MYA-4855 / 20631-21)</name>
    <name type="common">Bat white-nose syndrome fungus</name>
    <name type="synonym">Geomyces destructans</name>
    <dbReference type="NCBI Taxonomy" id="658429"/>
    <lineage>
        <taxon>Eukaryota</taxon>
        <taxon>Fungi</taxon>
        <taxon>Dikarya</taxon>
        <taxon>Ascomycota</taxon>
        <taxon>Pezizomycotina</taxon>
        <taxon>Leotiomycetes</taxon>
        <taxon>Thelebolales</taxon>
        <taxon>Thelebolaceae</taxon>
        <taxon>Pseudogymnoascus</taxon>
    </lineage>
</organism>
<dbReference type="Gene3D" id="2.40.50.40">
    <property type="match status" value="1"/>
</dbReference>
<evidence type="ECO:0000313" key="4">
    <source>
        <dbReference type="EMBL" id="ELR09109.1"/>
    </source>
</evidence>
<dbReference type="Proteomes" id="UP000011064">
    <property type="component" value="Unassembled WGS sequence"/>
</dbReference>
<dbReference type="OrthoDB" id="4364638at2759"/>
<comment type="subunit">
    <text evidence="1">Component of the NuA4 histone acetyltransferase complex.</text>
</comment>
<dbReference type="InterPro" id="IPR056924">
    <property type="entry name" value="SH3_Tf2-1"/>
</dbReference>
<evidence type="ECO:0000256" key="1">
    <source>
        <dbReference type="ARBA" id="ARBA00011353"/>
    </source>
</evidence>
<name>L8G8E2_PSED2</name>
<feature type="region of interest" description="Disordered" evidence="2">
    <location>
        <begin position="178"/>
        <end position="205"/>
    </location>
</feature>